<dbReference type="Proteomes" id="UP000218811">
    <property type="component" value="Unassembled WGS sequence"/>
</dbReference>
<feature type="transmembrane region" description="Helical" evidence="8">
    <location>
        <begin position="138"/>
        <end position="162"/>
    </location>
</feature>
<feature type="transmembrane region" description="Helical" evidence="8">
    <location>
        <begin position="392"/>
        <end position="413"/>
    </location>
</feature>
<dbReference type="InterPro" id="IPR004841">
    <property type="entry name" value="AA-permease/SLC12A_dom"/>
</dbReference>
<dbReference type="Pfam" id="PF00324">
    <property type="entry name" value="AA_permease"/>
    <property type="match status" value="1"/>
</dbReference>
<dbReference type="AlphaFoldDB" id="A0A2H3JE01"/>
<dbReference type="InterPro" id="IPR004840">
    <property type="entry name" value="Amino_acid_permease_CS"/>
</dbReference>
<accession>A0A2H3JE01</accession>
<protein>
    <recommendedName>
        <fullName evidence="9">Amino acid permease/ SLC12A domain-containing protein</fullName>
    </recommendedName>
</protein>
<evidence type="ECO:0000256" key="8">
    <source>
        <dbReference type="SAM" id="Phobius"/>
    </source>
</evidence>
<sequence>LGGVIGTGLFLGSADALVYGGPVGALLGYSIMGLVVYCLCVSIAEMIAFLPNVGGVVGLADLYVDPALGFSLGWASWYNWSVTLPTEVVAAASAVGYWFPKNDYQAPSTEPRVQFFLKLCAATALNLLPSRYYGEVEFWLSSVKVLTIVLIIIVSIAIDIGASSEGRHIGFKYWLHPGPFATSYLGYYGSKGEFLGFLAVLMQAAFSFFGSEVPGIAAGEVIDATINVPRALKRVWIRITLFYVGGIICAGLLVPSTNECLPSETDTGFSSPFVIALHLARVRGLPHIINAAIMLSASSAAASDIYISSRFLYFLARRHHAPQLFAHLIKYPSPPEADVENADENEEIYGDQEPETTVTEVPVDTDDRPLTPSDPGQEEDRRPLRLGPQEPFYVLPLTAVLFSSLLGGLAFWSASNGMSVAFRQLSSMTSVASLLSWIGMLFTYIRWYQGTAYVEKNIENQPEAEAIEQKKNLELLKKHRNPLQPYLAYFAFTVCVLVLIINGWPVFLHNQWKIGELHSPKGTTSPSANQRVQDPAGTFLSSYAPLPVFVLLTLGYKMIYQTRAVRLDQMRFSRGDAPLNPPPEPRPRNFLERLFFMLI</sequence>
<keyword evidence="11" id="KW-1185">Reference proteome</keyword>
<feature type="transmembrane region" description="Helical" evidence="8">
    <location>
        <begin position="26"/>
        <end position="50"/>
    </location>
</feature>
<evidence type="ECO:0000256" key="2">
    <source>
        <dbReference type="ARBA" id="ARBA00022448"/>
    </source>
</evidence>
<keyword evidence="3 8" id="KW-0812">Transmembrane</keyword>
<evidence type="ECO:0000313" key="11">
    <source>
        <dbReference type="Proteomes" id="UP000218811"/>
    </source>
</evidence>
<name>A0A2H3JE01_WOLCO</name>
<feature type="domain" description="Amino acid permease/ SLC12A" evidence="9">
    <location>
        <begin position="1"/>
        <end position="334"/>
    </location>
</feature>
<dbReference type="STRING" id="742152.A0A2H3JE01"/>
<dbReference type="OMA" id="WYNWSVT"/>
<keyword evidence="5 8" id="KW-1133">Transmembrane helix</keyword>
<dbReference type="PROSITE" id="PS00218">
    <property type="entry name" value="AMINO_ACID_PERMEASE_1"/>
    <property type="match status" value="1"/>
</dbReference>
<evidence type="ECO:0000313" key="10">
    <source>
        <dbReference type="EMBL" id="PCH40460.1"/>
    </source>
</evidence>
<evidence type="ECO:0000259" key="9">
    <source>
        <dbReference type="Pfam" id="PF00324"/>
    </source>
</evidence>
<dbReference type="PANTHER" id="PTHR43341">
    <property type="entry name" value="AMINO ACID PERMEASE"/>
    <property type="match status" value="1"/>
</dbReference>
<evidence type="ECO:0000256" key="5">
    <source>
        <dbReference type="ARBA" id="ARBA00022989"/>
    </source>
</evidence>
<gene>
    <name evidence="10" type="ORF">WOLCODRAFT_68387</name>
</gene>
<keyword evidence="6 8" id="KW-0472">Membrane</keyword>
<evidence type="ECO:0000256" key="1">
    <source>
        <dbReference type="ARBA" id="ARBA00004141"/>
    </source>
</evidence>
<feature type="transmembrane region" description="Helical" evidence="8">
    <location>
        <begin position="425"/>
        <end position="445"/>
    </location>
</feature>
<dbReference type="GO" id="GO:0015171">
    <property type="term" value="F:amino acid transmembrane transporter activity"/>
    <property type="evidence" value="ECO:0007669"/>
    <property type="project" value="TreeGrafter"/>
</dbReference>
<feature type="transmembrane region" description="Helical" evidence="8">
    <location>
        <begin position="542"/>
        <end position="560"/>
    </location>
</feature>
<reference evidence="10 11" key="1">
    <citation type="journal article" date="2012" name="Science">
        <title>The Paleozoic origin of enzymatic lignin decomposition reconstructed from 31 fungal genomes.</title>
        <authorList>
            <person name="Floudas D."/>
            <person name="Binder M."/>
            <person name="Riley R."/>
            <person name="Barry K."/>
            <person name="Blanchette R.A."/>
            <person name="Henrissat B."/>
            <person name="Martinez A.T."/>
            <person name="Otillar R."/>
            <person name="Spatafora J.W."/>
            <person name="Yadav J.S."/>
            <person name="Aerts A."/>
            <person name="Benoit I."/>
            <person name="Boyd A."/>
            <person name="Carlson A."/>
            <person name="Copeland A."/>
            <person name="Coutinho P.M."/>
            <person name="de Vries R.P."/>
            <person name="Ferreira P."/>
            <person name="Findley K."/>
            <person name="Foster B."/>
            <person name="Gaskell J."/>
            <person name="Glotzer D."/>
            <person name="Gorecki P."/>
            <person name="Heitman J."/>
            <person name="Hesse C."/>
            <person name="Hori C."/>
            <person name="Igarashi K."/>
            <person name="Jurgens J.A."/>
            <person name="Kallen N."/>
            <person name="Kersten P."/>
            <person name="Kohler A."/>
            <person name="Kuees U."/>
            <person name="Kumar T.K.A."/>
            <person name="Kuo A."/>
            <person name="LaButti K."/>
            <person name="Larrondo L.F."/>
            <person name="Lindquist E."/>
            <person name="Ling A."/>
            <person name="Lombard V."/>
            <person name="Lucas S."/>
            <person name="Lundell T."/>
            <person name="Martin R."/>
            <person name="McLaughlin D.J."/>
            <person name="Morgenstern I."/>
            <person name="Morin E."/>
            <person name="Murat C."/>
            <person name="Nagy L.G."/>
            <person name="Nolan M."/>
            <person name="Ohm R.A."/>
            <person name="Patyshakuliyeva A."/>
            <person name="Rokas A."/>
            <person name="Ruiz-Duenas F.J."/>
            <person name="Sabat G."/>
            <person name="Salamov A."/>
            <person name="Samejima M."/>
            <person name="Schmutz J."/>
            <person name="Slot J.C."/>
            <person name="St John F."/>
            <person name="Stenlid J."/>
            <person name="Sun H."/>
            <person name="Sun S."/>
            <person name="Syed K."/>
            <person name="Tsang A."/>
            <person name="Wiebenga A."/>
            <person name="Young D."/>
            <person name="Pisabarro A."/>
            <person name="Eastwood D.C."/>
            <person name="Martin F."/>
            <person name="Cullen D."/>
            <person name="Grigoriev I.V."/>
            <person name="Hibbett D.S."/>
        </authorList>
    </citation>
    <scope>NUCLEOTIDE SEQUENCE [LARGE SCALE GENOMIC DNA]</scope>
    <source>
        <strain evidence="10 11">MD-104</strain>
    </source>
</reference>
<dbReference type="EMBL" id="KB468053">
    <property type="protein sequence ID" value="PCH40460.1"/>
    <property type="molecule type" value="Genomic_DNA"/>
</dbReference>
<evidence type="ECO:0000256" key="6">
    <source>
        <dbReference type="ARBA" id="ARBA00023136"/>
    </source>
</evidence>
<organism evidence="10 11">
    <name type="scientific">Wolfiporia cocos (strain MD-104)</name>
    <name type="common">Brown rot fungus</name>
    <dbReference type="NCBI Taxonomy" id="742152"/>
    <lineage>
        <taxon>Eukaryota</taxon>
        <taxon>Fungi</taxon>
        <taxon>Dikarya</taxon>
        <taxon>Basidiomycota</taxon>
        <taxon>Agaricomycotina</taxon>
        <taxon>Agaricomycetes</taxon>
        <taxon>Polyporales</taxon>
        <taxon>Phaeolaceae</taxon>
        <taxon>Wolfiporia</taxon>
    </lineage>
</organism>
<dbReference type="InterPro" id="IPR050524">
    <property type="entry name" value="APC_YAT"/>
</dbReference>
<keyword evidence="4" id="KW-0029">Amino-acid transport</keyword>
<comment type="subcellular location">
    <subcellularLocation>
        <location evidence="1">Membrane</location>
        <topology evidence="1">Multi-pass membrane protein</topology>
    </subcellularLocation>
</comment>
<dbReference type="OrthoDB" id="3900342at2759"/>
<evidence type="ECO:0000256" key="7">
    <source>
        <dbReference type="SAM" id="MobiDB-lite"/>
    </source>
</evidence>
<feature type="region of interest" description="Disordered" evidence="7">
    <location>
        <begin position="347"/>
        <end position="385"/>
    </location>
</feature>
<keyword evidence="2" id="KW-0813">Transport</keyword>
<feature type="transmembrane region" description="Helical" evidence="8">
    <location>
        <begin position="235"/>
        <end position="254"/>
    </location>
</feature>
<evidence type="ECO:0000256" key="3">
    <source>
        <dbReference type="ARBA" id="ARBA00022692"/>
    </source>
</evidence>
<proteinExistence type="predicted"/>
<feature type="non-terminal residue" evidence="10">
    <location>
        <position position="1"/>
    </location>
</feature>
<dbReference type="PANTHER" id="PTHR43341:SF20">
    <property type="entry name" value="AAT FAMILY AMINO ACID TRANSPORTER"/>
    <property type="match status" value="1"/>
</dbReference>
<dbReference type="GO" id="GO:0016020">
    <property type="term" value="C:membrane"/>
    <property type="evidence" value="ECO:0007669"/>
    <property type="project" value="UniProtKB-SubCell"/>
</dbReference>
<feature type="transmembrane region" description="Helical" evidence="8">
    <location>
        <begin position="288"/>
        <end position="307"/>
    </location>
</feature>
<dbReference type="Gene3D" id="1.20.1740.10">
    <property type="entry name" value="Amino acid/polyamine transporter I"/>
    <property type="match status" value="1"/>
</dbReference>
<feature type="transmembrane region" description="Helical" evidence="8">
    <location>
        <begin position="486"/>
        <end position="507"/>
    </location>
</feature>
<evidence type="ECO:0000256" key="4">
    <source>
        <dbReference type="ARBA" id="ARBA00022970"/>
    </source>
</evidence>